<reference evidence="3" key="1">
    <citation type="submission" date="2021-10" db="EMBL/GenBank/DDBJ databases">
        <title>Tamlana sargassums sp. nov., and Tamlana laminarinivorans sp. nov., two new bacteria isolated from the brown alga.</title>
        <authorList>
            <person name="Li J."/>
        </authorList>
    </citation>
    <scope>NUCLEOTIDE SEQUENCE</scope>
    <source>
        <strain evidence="3">PT2-4</strain>
    </source>
</reference>
<dbReference type="RefSeq" id="WP_226543904.1">
    <property type="nucleotide sequence ID" value="NZ_JAJAPW010000004.1"/>
</dbReference>
<accession>A0A9X1I091</accession>
<feature type="chain" id="PRO_5040917296" evidence="1">
    <location>
        <begin position="22"/>
        <end position="926"/>
    </location>
</feature>
<gene>
    <name evidence="3" type="ORF">LG649_11205</name>
</gene>
<feature type="domain" description="Outer membrane protein beta-barrel" evidence="2">
    <location>
        <begin position="447"/>
        <end position="906"/>
    </location>
</feature>
<name>A0A9X1I091_9FLAO</name>
<dbReference type="Gene3D" id="2.60.40.1120">
    <property type="entry name" value="Carboxypeptidase-like, regulatory domain"/>
    <property type="match status" value="1"/>
</dbReference>
<dbReference type="SUPFAM" id="SSF49464">
    <property type="entry name" value="Carboxypeptidase regulatory domain-like"/>
    <property type="match status" value="1"/>
</dbReference>
<sequence>MHKRFVLVATFLCCLCTFSQSNQFKISGKIISDDDKMPLEAATVFLQTIKDSSLVTYTITDKNGDFYLEDRVYNKSLNLLVSYVGYQTLRREIQLNKSEINLGEINLKISSALDEVVIKASAPVTIKKDTLEFNVSSFKTKKDATVEDLLKELPGVEVGDDGKIKVNGKEVNQILVNGKPFFGNDPSITTKNLTKEIIEKIQVVDTKTKSEAFTGEEGDSENKTINLTIKEENNKGVFGRVSAGVGTDKRYEFAGMFNHFDNDQRLSVLVGGNNINSPGFSFGEIEKMFGGGNSWFNSNGSFSINGRQFGGGEGITTSKIGGANYADSFGDKTEFSSDYFYSGSSSENDKLSEREVILSDSRYYVNSTSSSLNETDSHTFNSDLEIKIDSTLLINIKPSFSFTKTITEYTSNDETLDEEFNLTNQSDVKSFVENRLSNFSNALSITKKFGSKGAFLRFNINNKISKTEGDDFINSLSEVFGSDPEAIDRNQLANNSNQSNDFTSKVRYRWPIIAKKLFVNFDYEYQHNKDENVKSTFDFDDVTNDFTSFNEDQSTDFNYTDIKSAPGTEISYRDKKLSTSLGVNYVFRTLKNFDGLRPEYNIERDFEAAELNTRLNYKFSKKASIYASYRLANRPPEIRYLQAFEDVSNPLNTIVGNPNLKPTNENRFYFNFNSYNWQERSGFYMYLSAESFNNAVVSKSTIDAETLTRTTTYENVNGNKSGYFGFEYSKNVKLDSLNSIRFKIGTWANLRKNINFNNDVKYASNSFTFTPNIGFDYVLKGIFEFKPRYNIGFTNTKYDIDDFDDVKFASHNLMLRTGFFLPKGLEWRNEVTYTYNPNVSDDFQKSAWFFNSTVSYSVLKDKGLVSLKVYDLLNQNTNAIRTATQDYIEDAQSTVLRRYFMLSFSWKFNSLGSKGETGGNGMYIID</sequence>
<dbReference type="SUPFAM" id="SSF56935">
    <property type="entry name" value="Porins"/>
    <property type="match status" value="1"/>
</dbReference>
<evidence type="ECO:0000313" key="4">
    <source>
        <dbReference type="Proteomes" id="UP001139199"/>
    </source>
</evidence>
<keyword evidence="4" id="KW-1185">Reference proteome</keyword>
<dbReference type="Pfam" id="PF14905">
    <property type="entry name" value="OMP_b-brl_3"/>
    <property type="match status" value="1"/>
</dbReference>
<evidence type="ECO:0000259" key="2">
    <source>
        <dbReference type="Pfam" id="PF14905"/>
    </source>
</evidence>
<feature type="signal peptide" evidence="1">
    <location>
        <begin position="1"/>
        <end position="21"/>
    </location>
</feature>
<dbReference type="InterPro" id="IPR041700">
    <property type="entry name" value="OMP_b-brl_3"/>
</dbReference>
<organism evidence="3 4">
    <name type="scientific">Neotamlana laminarinivorans</name>
    <dbReference type="NCBI Taxonomy" id="2883124"/>
    <lineage>
        <taxon>Bacteria</taxon>
        <taxon>Pseudomonadati</taxon>
        <taxon>Bacteroidota</taxon>
        <taxon>Flavobacteriia</taxon>
        <taxon>Flavobacteriales</taxon>
        <taxon>Flavobacteriaceae</taxon>
        <taxon>Neotamlana</taxon>
    </lineage>
</organism>
<proteinExistence type="predicted"/>
<protein>
    <submittedName>
        <fullName evidence="3">Outer membrane beta-barrel protein</fullName>
    </submittedName>
</protein>
<evidence type="ECO:0000256" key="1">
    <source>
        <dbReference type="SAM" id="SignalP"/>
    </source>
</evidence>
<dbReference type="Proteomes" id="UP001139199">
    <property type="component" value="Unassembled WGS sequence"/>
</dbReference>
<dbReference type="Pfam" id="PF13715">
    <property type="entry name" value="CarbopepD_reg_2"/>
    <property type="match status" value="1"/>
</dbReference>
<dbReference type="AlphaFoldDB" id="A0A9X1I091"/>
<dbReference type="EMBL" id="JAJAPW010000004">
    <property type="protein sequence ID" value="MCB4799418.1"/>
    <property type="molecule type" value="Genomic_DNA"/>
</dbReference>
<comment type="caution">
    <text evidence="3">The sequence shown here is derived from an EMBL/GenBank/DDBJ whole genome shotgun (WGS) entry which is preliminary data.</text>
</comment>
<dbReference type="InterPro" id="IPR008969">
    <property type="entry name" value="CarboxyPept-like_regulatory"/>
</dbReference>
<keyword evidence="1" id="KW-0732">Signal</keyword>
<evidence type="ECO:0000313" key="3">
    <source>
        <dbReference type="EMBL" id="MCB4799418.1"/>
    </source>
</evidence>